<dbReference type="Proteomes" id="UP000427906">
    <property type="component" value="Chromosome"/>
</dbReference>
<proteinExistence type="predicted"/>
<accession>A0A5K7YNM1</accession>
<protein>
    <submittedName>
        <fullName evidence="1">Uncharacterized protein</fullName>
    </submittedName>
</protein>
<gene>
    <name evidence="1" type="ORF">DSCA_33990</name>
</gene>
<keyword evidence="2" id="KW-1185">Reference proteome</keyword>
<dbReference type="RefSeq" id="WP_155317504.1">
    <property type="nucleotide sequence ID" value="NZ_AP021874.1"/>
</dbReference>
<evidence type="ECO:0000313" key="1">
    <source>
        <dbReference type="EMBL" id="BBO69469.1"/>
    </source>
</evidence>
<sequence>MNVTVPQNKFIITFCLTGFRAAMGDAIPGTRGFDAFNALKDRLDEMAGAAPPSRSYRLTP</sequence>
<dbReference type="OrthoDB" id="9807812at2"/>
<evidence type="ECO:0000313" key="2">
    <source>
        <dbReference type="Proteomes" id="UP000427906"/>
    </source>
</evidence>
<organism evidence="1 2">
    <name type="scientific">Desulfosarcina alkanivorans</name>
    <dbReference type="NCBI Taxonomy" id="571177"/>
    <lineage>
        <taxon>Bacteria</taxon>
        <taxon>Pseudomonadati</taxon>
        <taxon>Thermodesulfobacteriota</taxon>
        <taxon>Desulfobacteria</taxon>
        <taxon>Desulfobacterales</taxon>
        <taxon>Desulfosarcinaceae</taxon>
        <taxon>Desulfosarcina</taxon>
    </lineage>
</organism>
<name>A0A5K7YNM1_9BACT</name>
<dbReference type="EMBL" id="AP021874">
    <property type="protein sequence ID" value="BBO69469.1"/>
    <property type="molecule type" value="Genomic_DNA"/>
</dbReference>
<reference evidence="1 2" key="1">
    <citation type="submission" date="2019-11" db="EMBL/GenBank/DDBJ databases">
        <title>Comparative genomics of hydrocarbon-degrading Desulfosarcina strains.</title>
        <authorList>
            <person name="Watanabe M."/>
            <person name="Kojima H."/>
            <person name="Fukui M."/>
        </authorList>
    </citation>
    <scope>NUCLEOTIDE SEQUENCE [LARGE SCALE GENOMIC DNA]</scope>
    <source>
        <strain evidence="1 2">PL12</strain>
    </source>
</reference>
<dbReference type="AlphaFoldDB" id="A0A5K7YNM1"/>
<dbReference type="KEGG" id="dalk:DSCA_33990"/>